<dbReference type="InterPro" id="IPR001830">
    <property type="entry name" value="Glyco_trans_20"/>
</dbReference>
<organism evidence="1 2">
    <name type="scientific">Anopheles maculatus</name>
    <dbReference type="NCBI Taxonomy" id="74869"/>
    <lineage>
        <taxon>Eukaryota</taxon>
        <taxon>Metazoa</taxon>
        <taxon>Ecdysozoa</taxon>
        <taxon>Arthropoda</taxon>
        <taxon>Hexapoda</taxon>
        <taxon>Insecta</taxon>
        <taxon>Pterygota</taxon>
        <taxon>Neoptera</taxon>
        <taxon>Endopterygota</taxon>
        <taxon>Diptera</taxon>
        <taxon>Nematocera</taxon>
        <taxon>Culicoidea</taxon>
        <taxon>Culicidae</taxon>
        <taxon>Anophelinae</taxon>
        <taxon>Anopheles</taxon>
        <taxon>Anopheles maculatus group</taxon>
    </lineage>
</organism>
<name>A0A182SFJ4_9DIPT</name>
<evidence type="ECO:0000313" key="2">
    <source>
        <dbReference type="Proteomes" id="UP000075901"/>
    </source>
</evidence>
<dbReference type="SUPFAM" id="SSF53756">
    <property type="entry name" value="UDP-Glycosyltransferase/glycogen phosphorylase"/>
    <property type="match status" value="1"/>
</dbReference>
<proteinExistence type="predicted"/>
<dbReference type="EnsemblMetazoa" id="AMAM005783-RA">
    <property type="protein sequence ID" value="AMAM005783-PA"/>
    <property type="gene ID" value="AMAM005783"/>
</dbReference>
<dbReference type="FunFam" id="3.40.50.2000:FF:000150">
    <property type="entry name" value="Trehalose-6-phosphate synthase"/>
    <property type="match status" value="1"/>
</dbReference>
<dbReference type="PANTHER" id="PTHR10788:SF106">
    <property type="entry name" value="BCDNA.GH08860"/>
    <property type="match status" value="1"/>
</dbReference>
<dbReference type="GO" id="GO:0004805">
    <property type="term" value="F:trehalose-phosphatase activity"/>
    <property type="evidence" value="ECO:0007669"/>
    <property type="project" value="TreeGrafter"/>
</dbReference>
<evidence type="ECO:0000313" key="1">
    <source>
        <dbReference type="EnsemblMetazoa" id="AMAM005783-PA"/>
    </source>
</evidence>
<dbReference type="GO" id="GO:0005829">
    <property type="term" value="C:cytosol"/>
    <property type="evidence" value="ECO:0007669"/>
    <property type="project" value="TreeGrafter"/>
</dbReference>
<reference evidence="2" key="1">
    <citation type="submission" date="2013-09" db="EMBL/GenBank/DDBJ databases">
        <title>The Genome Sequence of Anopheles maculatus species B.</title>
        <authorList>
            <consortium name="The Broad Institute Genomics Platform"/>
            <person name="Neafsey D.E."/>
            <person name="Besansky N."/>
            <person name="Howell P."/>
            <person name="Walton C."/>
            <person name="Young S.K."/>
            <person name="Zeng Q."/>
            <person name="Gargeya S."/>
            <person name="Fitzgerald M."/>
            <person name="Haas B."/>
            <person name="Abouelleil A."/>
            <person name="Allen A.W."/>
            <person name="Alvarado L."/>
            <person name="Arachchi H.M."/>
            <person name="Berlin A.M."/>
            <person name="Chapman S.B."/>
            <person name="Gainer-Dewar J."/>
            <person name="Goldberg J."/>
            <person name="Griggs A."/>
            <person name="Gujja S."/>
            <person name="Hansen M."/>
            <person name="Howarth C."/>
            <person name="Imamovic A."/>
            <person name="Ireland A."/>
            <person name="Larimer J."/>
            <person name="McCowan C."/>
            <person name="Murphy C."/>
            <person name="Pearson M."/>
            <person name="Poon T.W."/>
            <person name="Priest M."/>
            <person name="Roberts A."/>
            <person name="Saif S."/>
            <person name="Shea T."/>
            <person name="Sisk P."/>
            <person name="Sykes S."/>
            <person name="Wortman J."/>
            <person name="Nusbaum C."/>
            <person name="Birren B."/>
        </authorList>
    </citation>
    <scope>NUCLEOTIDE SEQUENCE [LARGE SCALE GENOMIC DNA]</scope>
    <source>
        <strain evidence="2">maculatus3</strain>
    </source>
</reference>
<dbReference type="Gene3D" id="3.40.50.2000">
    <property type="entry name" value="Glycogen Phosphorylase B"/>
    <property type="match status" value="1"/>
</dbReference>
<dbReference type="Proteomes" id="UP000075901">
    <property type="component" value="Unassembled WGS sequence"/>
</dbReference>
<reference evidence="1" key="2">
    <citation type="submission" date="2020-05" db="UniProtKB">
        <authorList>
            <consortium name="EnsemblMetazoa"/>
        </authorList>
    </citation>
    <scope>IDENTIFICATION</scope>
    <source>
        <strain evidence="1">maculatus3</strain>
    </source>
</reference>
<dbReference type="Pfam" id="PF00982">
    <property type="entry name" value="Glyco_transf_20"/>
    <property type="match status" value="1"/>
</dbReference>
<dbReference type="PANTHER" id="PTHR10788">
    <property type="entry name" value="TREHALOSE-6-PHOSPHATE SYNTHASE"/>
    <property type="match status" value="1"/>
</dbReference>
<accession>A0A182SFJ4</accession>
<dbReference type="AlphaFoldDB" id="A0A182SFJ4"/>
<protein>
    <submittedName>
        <fullName evidence="1">Uncharacterized protein</fullName>
    </submittedName>
</protein>
<dbReference type="GO" id="GO:0003825">
    <property type="term" value="F:alpha,alpha-trehalose-phosphate synthase (UDP-forming) activity"/>
    <property type="evidence" value="ECO:0007669"/>
    <property type="project" value="TreeGrafter"/>
</dbReference>
<keyword evidence="2" id="KW-1185">Reference proteome</keyword>
<sequence length="182" mass="20423">MATLPVHASYQSAHAGGLVTAVAPVVIKGKGLWVGWSGITLNDENEPIPESDPSDHTPTAGLLSEQVVSVNVEPKLFDSYYNGCCNGTFWPLFHSMPGRATFCADHWKSYYEVNKEFAARTIEALEKAVNNNTHPGVPLIWIHDYHLMLAANWIREVADEKNLPYQMAFFLHIPFPPWDIFR</sequence>
<dbReference type="GO" id="GO:0005992">
    <property type="term" value="P:trehalose biosynthetic process"/>
    <property type="evidence" value="ECO:0007669"/>
    <property type="project" value="InterPro"/>
</dbReference>
<dbReference type="VEuPathDB" id="VectorBase:AMAM005783"/>